<dbReference type="RefSeq" id="WP_143896946.1">
    <property type="nucleotide sequence ID" value="NZ_CP041666.1"/>
</dbReference>
<dbReference type="SUPFAM" id="SSF51445">
    <property type="entry name" value="(Trans)glycosidases"/>
    <property type="match status" value="1"/>
</dbReference>
<dbReference type="PANTHER" id="PTHR36447">
    <property type="entry name" value="BETA-GALACTOSIDASE GANA"/>
    <property type="match status" value="1"/>
</dbReference>
<accession>A0A516KKK0</accession>
<evidence type="ECO:0000259" key="12">
    <source>
        <dbReference type="Pfam" id="PF08533"/>
    </source>
</evidence>
<dbReference type="InterPro" id="IPR013739">
    <property type="entry name" value="Beta_galactosidase_C"/>
</dbReference>
<dbReference type="InterPro" id="IPR013780">
    <property type="entry name" value="Glyco_hydro_b"/>
</dbReference>
<evidence type="ECO:0000256" key="4">
    <source>
        <dbReference type="ARBA" id="ARBA00022801"/>
    </source>
</evidence>
<keyword evidence="5 6" id="KW-0326">Glycosidase</keyword>
<feature type="domain" description="Beta-galactosidase trimerisation" evidence="11">
    <location>
        <begin position="411"/>
        <end position="623"/>
    </location>
</feature>
<dbReference type="KEGG" id="aqt:FN924_18145"/>
<dbReference type="EMBL" id="CP041666">
    <property type="protein sequence ID" value="QDP41924.1"/>
    <property type="molecule type" value="Genomic_DNA"/>
</dbReference>
<dbReference type="InterPro" id="IPR003476">
    <property type="entry name" value="Glyco_hydro_42"/>
</dbReference>
<gene>
    <name evidence="13" type="ORF">FN924_18145</name>
</gene>
<evidence type="ECO:0000259" key="11">
    <source>
        <dbReference type="Pfam" id="PF08532"/>
    </source>
</evidence>
<dbReference type="EC" id="3.2.1.23" evidence="3 6"/>
<keyword evidence="14" id="KW-1185">Reference proteome</keyword>
<keyword evidence="4 6" id="KW-0378">Hydrolase</keyword>
<dbReference type="Gene3D" id="3.40.50.880">
    <property type="match status" value="1"/>
</dbReference>
<feature type="domain" description="Glycoside hydrolase family 42 N-terminal" evidence="10">
    <location>
        <begin position="20"/>
        <end position="401"/>
    </location>
</feature>
<comment type="catalytic activity">
    <reaction evidence="1 6">
        <text>Hydrolysis of terminal non-reducing beta-D-galactose residues in beta-D-galactosides.</text>
        <dbReference type="EC" id="3.2.1.23"/>
    </reaction>
</comment>
<evidence type="ECO:0000313" key="14">
    <source>
        <dbReference type="Proteomes" id="UP000315215"/>
    </source>
</evidence>
<evidence type="ECO:0000256" key="9">
    <source>
        <dbReference type="PIRSR" id="PIRSR001084-3"/>
    </source>
</evidence>
<dbReference type="Pfam" id="PF08532">
    <property type="entry name" value="Glyco_hydro_42M"/>
    <property type="match status" value="1"/>
</dbReference>
<feature type="binding site" evidence="9">
    <location>
        <position position="123"/>
    </location>
    <ligand>
        <name>Zn(2+)</name>
        <dbReference type="ChEBI" id="CHEBI:29105"/>
    </ligand>
</feature>
<dbReference type="OrthoDB" id="9800974at2"/>
<dbReference type="PANTHER" id="PTHR36447:SF1">
    <property type="entry name" value="BETA-GALACTOSIDASE GANA"/>
    <property type="match status" value="1"/>
</dbReference>
<dbReference type="GO" id="GO:0004565">
    <property type="term" value="F:beta-galactosidase activity"/>
    <property type="evidence" value="ECO:0007669"/>
    <property type="project" value="UniProtKB-EC"/>
</dbReference>
<dbReference type="SUPFAM" id="SSF52317">
    <property type="entry name" value="Class I glutamine amidotransferase-like"/>
    <property type="match status" value="1"/>
</dbReference>
<dbReference type="Proteomes" id="UP000315215">
    <property type="component" value="Chromosome"/>
</dbReference>
<evidence type="ECO:0000256" key="6">
    <source>
        <dbReference type="PIRNR" id="PIRNR001084"/>
    </source>
</evidence>
<feature type="binding site" evidence="8">
    <location>
        <position position="330"/>
    </location>
    <ligand>
        <name>substrate</name>
    </ligand>
</feature>
<evidence type="ECO:0000256" key="1">
    <source>
        <dbReference type="ARBA" id="ARBA00001412"/>
    </source>
</evidence>
<evidence type="ECO:0000313" key="13">
    <source>
        <dbReference type="EMBL" id="QDP41924.1"/>
    </source>
</evidence>
<organism evidence="13 14">
    <name type="scientific">Radiobacillus deserti</name>
    <dbReference type="NCBI Taxonomy" id="2594883"/>
    <lineage>
        <taxon>Bacteria</taxon>
        <taxon>Bacillati</taxon>
        <taxon>Bacillota</taxon>
        <taxon>Bacilli</taxon>
        <taxon>Bacillales</taxon>
        <taxon>Bacillaceae</taxon>
        <taxon>Radiobacillus</taxon>
    </lineage>
</organism>
<reference evidence="13 14" key="1">
    <citation type="submission" date="2019-07" db="EMBL/GenBank/DDBJ databases">
        <authorList>
            <person name="Li J."/>
        </authorList>
    </citation>
    <scope>NUCLEOTIDE SEQUENCE [LARGE SCALE GENOMIC DNA]</scope>
    <source>
        <strain evidence="13 14">TKL69</strain>
    </source>
</reference>
<feature type="binding site" evidence="8">
    <location>
        <position position="157"/>
    </location>
    <ligand>
        <name>substrate</name>
    </ligand>
</feature>
<feature type="active site" description="Proton donor" evidence="7">
    <location>
        <position position="158"/>
    </location>
</feature>
<feature type="binding site" evidence="9">
    <location>
        <position position="168"/>
    </location>
    <ligand>
        <name>Zn(2+)</name>
        <dbReference type="ChEBI" id="CHEBI:29105"/>
    </ligand>
</feature>
<dbReference type="Gene3D" id="3.20.20.80">
    <property type="entry name" value="Glycosidases"/>
    <property type="match status" value="1"/>
</dbReference>
<dbReference type="InterPro" id="IPR017853">
    <property type="entry name" value="GH"/>
</dbReference>
<dbReference type="Gene3D" id="2.60.40.1180">
    <property type="entry name" value="Golgi alpha-mannosidase II"/>
    <property type="match status" value="1"/>
</dbReference>
<feature type="binding site" evidence="9">
    <location>
        <position position="163"/>
    </location>
    <ligand>
        <name>Zn(2+)</name>
        <dbReference type="ChEBI" id="CHEBI:29105"/>
    </ligand>
</feature>
<keyword evidence="9" id="KW-0862">Zinc</keyword>
<feature type="binding site" evidence="9">
    <location>
        <position position="165"/>
    </location>
    <ligand>
        <name>Zn(2+)</name>
        <dbReference type="ChEBI" id="CHEBI:29105"/>
    </ligand>
</feature>
<feature type="active site" description="Nucleophile" evidence="7">
    <location>
        <position position="322"/>
    </location>
</feature>
<evidence type="ECO:0000256" key="3">
    <source>
        <dbReference type="ARBA" id="ARBA00012756"/>
    </source>
</evidence>
<comment type="similarity">
    <text evidence="2 6">Belongs to the glycosyl hydrolase 42 family.</text>
</comment>
<feature type="binding site" evidence="8">
    <location>
        <position position="119"/>
    </location>
    <ligand>
        <name>substrate</name>
    </ligand>
</feature>
<evidence type="ECO:0000259" key="10">
    <source>
        <dbReference type="Pfam" id="PF02449"/>
    </source>
</evidence>
<proteinExistence type="inferred from homology"/>
<evidence type="ECO:0000256" key="8">
    <source>
        <dbReference type="PIRSR" id="PIRSR001084-2"/>
    </source>
</evidence>
<sequence length="694" mass="79985">MAKKYPTIHKSVKGFMHGGDYNPDQWLRYPDILEEDLRLMKLAKCNTFSINIFSWAAIEPEEGNYSFEWLDKIMDDLAENGSHVILATPSGSRPAWLSQKYPEVLRVESNRVRNLHGLRHNHCFTSPVYREKTAALNRMLAERYKDHPALIMWHVSNEYGGECHCDLCQDAFRSWLKQKYKTLDHLNHAWWTGFWSHTFTDWDQIESPAPHGEYQVHGHNLDWKRFVTDQTIDFYKNEIVPLREITPDIPVTTNFMGDYPKMGPYLGLNYQRFAQEVDVVTWDSYPAWHSSYQENWELARDVAFVHDLFRSLKGGQPFLILESTPSLVNWHTINRAKRPGMHMLSSMQSIAHGSDSVMYFQWRKGRGASEKFHGAVVDHAGHEHTRVFREVTEVGHVLEKIQDVVGTAVQAEVAIIYDWENQWAIDDAQALKRENKEYIKTCQQHYQAFWKKGVPVDIISMDQDVSDYKLVIAPMLYMVRPGVAERIEQFVEDGGTFVATYWSGIVDENDLCFLGGFPGPLRNVLGIWVEEIDSLYETQFNEVQFIDTETANGAAVYAARDYCEVIHAEQAEVLAEFRHDFYKGSPAVTKNRIGSGSAYYLASRNSAKFQDDFYQRLMDELGILPPLLDIPKKVSVQKRSDGVHDYLFVMNFDDSAQQIELIEGQTHTNLLTDQEMSGKIELEGYGVVVLKSSQ</sequence>
<dbReference type="AlphaFoldDB" id="A0A516KKK0"/>
<feature type="domain" description="Beta-galactosidase C-terminal" evidence="12">
    <location>
        <begin position="633"/>
        <end position="691"/>
    </location>
</feature>
<dbReference type="CDD" id="cd03143">
    <property type="entry name" value="A4_beta-galactosidase_middle_domain"/>
    <property type="match status" value="1"/>
</dbReference>
<keyword evidence="9" id="KW-0479">Metal-binding</keyword>
<dbReference type="PIRSF" id="PIRSF001084">
    <property type="entry name" value="B-galactosidase"/>
    <property type="match status" value="1"/>
</dbReference>
<dbReference type="Pfam" id="PF02449">
    <property type="entry name" value="Glyco_hydro_42"/>
    <property type="match status" value="1"/>
</dbReference>
<dbReference type="InterPro" id="IPR013529">
    <property type="entry name" value="Glyco_hydro_42_N"/>
</dbReference>
<dbReference type="GO" id="GO:0006012">
    <property type="term" value="P:galactose metabolic process"/>
    <property type="evidence" value="ECO:0007669"/>
    <property type="project" value="InterPro"/>
</dbReference>
<dbReference type="Pfam" id="PF08533">
    <property type="entry name" value="Glyco_hydro_42C"/>
    <property type="match status" value="1"/>
</dbReference>
<dbReference type="GO" id="GO:0046872">
    <property type="term" value="F:metal ion binding"/>
    <property type="evidence" value="ECO:0007669"/>
    <property type="project" value="UniProtKB-KW"/>
</dbReference>
<dbReference type="InterPro" id="IPR029062">
    <property type="entry name" value="Class_I_gatase-like"/>
</dbReference>
<dbReference type="GO" id="GO:0009341">
    <property type="term" value="C:beta-galactosidase complex"/>
    <property type="evidence" value="ECO:0007669"/>
    <property type="project" value="InterPro"/>
</dbReference>
<evidence type="ECO:0000256" key="2">
    <source>
        <dbReference type="ARBA" id="ARBA00005940"/>
    </source>
</evidence>
<name>A0A516KKK0_9BACI</name>
<protein>
    <recommendedName>
        <fullName evidence="3 6">Beta-galactosidase</fullName>
        <shortName evidence="6">Beta-gal</shortName>
        <ecNumber evidence="3 6">3.2.1.23</ecNumber>
    </recommendedName>
</protein>
<dbReference type="InterPro" id="IPR013738">
    <property type="entry name" value="Beta_galactosidase_Trimer"/>
</dbReference>
<evidence type="ECO:0000256" key="5">
    <source>
        <dbReference type="ARBA" id="ARBA00023295"/>
    </source>
</evidence>
<evidence type="ECO:0000256" key="7">
    <source>
        <dbReference type="PIRSR" id="PIRSR001084-1"/>
    </source>
</evidence>